<proteinExistence type="predicted"/>
<dbReference type="AlphaFoldDB" id="A0A6A5BQK9"/>
<sequence>MFETKEESQNYPLKKRRSSLLGMMIPSMLLGQGATASFSSHSDLLSTTTTTTTTPSHQLHVPSSSSSLNVNVCVCGTNNTGKKSLISYMVNGYHNPSSLAPRSLYDNDNSAAEDEESVESWCDHDISAHHSRVNSSIVGGSAEKNSSSSLNHPFHARTISKGDLLDVSCPDYVKELDVSGSEKLKLNFFIFSHSDTEVRSRSVFENDVSFKNIIKIAHVIIYVYDVTNMTSFESVKYYYEQILNLMSSNDDDDYSEHMENFRLSCSPHSPSLFGPILQRNNVIMKPSMAIGVKTDLEEERVVTESNIVSHQRMMNGVSFHECSCLTGENVLSCLEDLKLLSKPSSLLSKPSSGSENGRNSRRSSITISSSSSRQSMSCSSSPNLDTGNKRASRIFDSVKKVSDLFRARSNSTSSTHSTARKIPTSSPASSSAPTINDKRRSQSIGVIISQHEKNTGFVIKPEITNTEELQISVPTQTQQLSNDGESKQEVRKRPTSYSWKNIFKKKY</sequence>
<evidence type="ECO:0000256" key="2">
    <source>
        <dbReference type="SAM" id="MobiDB-lite"/>
    </source>
</evidence>
<dbReference type="OMA" id="PFHARTI"/>
<feature type="compositionally biased region" description="Low complexity" evidence="2">
    <location>
        <begin position="423"/>
        <end position="434"/>
    </location>
</feature>
<dbReference type="GeneID" id="68120772"/>
<organism evidence="3 4">
    <name type="scientific">Naegleria fowleri</name>
    <name type="common">Brain eating amoeba</name>
    <dbReference type="NCBI Taxonomy" id="5763"/>
    <lineage>
        <taxon>Eukaryota</taxon>
        <taxon>Discoba</taxon>
        <taxon>Heterolobosea</taxon>
        <taxon>Tetramitia</taxon>
        <taxon>Eutetramitia</taxon>
        <taxon>Vahlkampfiidae</taxon>
        <taxon>Naegleria</taxon>
    </lineage>
</organism>
<name>A0A6A5BQK9_NAEFO</name>
<feature type="region of interest" description="Disordered" evidence="2">
    <location>
        <begin position="344"/>
        <end position="391"/>
    </location>
</feature>
<dbReference type="VEuPathDB" id="AmoebaDB:NF0019890"/>
<dbReference type="PROSITE" id="PS51419">
    <property type="entry name" value="RAB"/>
    <property type="match status" value="1"/>
</dbReference>
<feature type="region of interest" description="Disordered" evidence="2">
    <location>
        <begin position="406"/>
        <end position="441"/>
    </location>
</feature>
<comment type="caution">
    <text evidence="3">The sequence shown here is derived from an EMBL/GenBank/DDBJ whole genome shotgun (WGS) entry which is preliminary data.</text>
</comment>
<dbReference type="VEuPathDB" id="AmoebaDB:NfTy_028090"/>
<dbReference type="Proteomes" id="UP000444721">
    <property type="component" value="Unassembled WGS sequence"/>
</dbReference>
<dbReference type="PANTHER" id="PTHR47978">
    <property type="match status" value="1"/>
</dbReference>
<dbReference type="InterPro" id="IPR027417">
    <property type="entry name" value="P-loop_NTPase"/>
</dbReference>
<feature type="compositionally biased region" description="Low complexity" evidence="2">
    <location>
        <begin position="344"/>
        <end position="381"/>
    </location>
</feature>
<evidence type="ECO:0000313" key="3">
    <source>
        <dbReference type="EMBL" id="KAF0980343.1"/>
    </source>
</evidence>
<evidence type="ECO:0000256" key="1">
    <source>
        <dbReference type="ARBA" id="ARBA00022741"/>
    </source>
</evidence>
<dbReference type="VEuPathDB" id="AmoebaDB:FDP41_013557"/>
<feature type="region of interest" description="Disordered" evidence="2">
    <location>
        <begin position="474"/>
        <end position="493"/>
    </location>
</feature>
<dbReference type="Gene3D" id="3.40.50.300">
    <property type="entry name" value="P-loop containing nucleotide triphosphate hydrolases"/>
    <property type="match status" value="1"/>
</dbReference>
<reference evidence="3 4" key="1">
    <citation type="journal article" date="2019" name="Sci. Rep.">
        <title>Nanopore sequencing improves the draft genome of the human pathogenic amoeba Naegleria fowleri.</title>
        <authorList>
            <person name="Liechti N."/>
            <person name="Schurch N."/>
            <person name="Bruggmann R."/>
            <person name="Wittwer M."/>
        </authorList>
    </citation>
    <scope>NUCLEOTIDE SEQUENCE [LARGE SCALE GENOMIC DNA]</scope>
    <source>
        <strain evidence="3 4">ATCC 30894</strain>
    </source>
</reference>
<dbReference type="GO" id="GO:0005525">
    <property type="term" value="F:GTP binding"/>
    <property type="evidence" value="ECO:0007669"/>
    <property type="project" value="InterPro"/>
</dbReference>
<dbReference type="SUPFAM" id="SSF52540">
    <property type="entry name" value="P-loop containing nucleoside triphosphate hydrolases"/>
    <property type="match status" value="1"/>
</dbReference>
<dbReference type="InterPro" id="IPR001806">
    <property type="entry name" value="Small_GTPase"/>
</dbReference>
<feature type="compositionally biased region" description="Polar residues" evidence="2">
    <location>
        <begin position="474"/>
        <end position="483"/>
    </location>
</feature>
<protein>
    <submittedName>
        <fullName evidence="3">Uncharacterized protein</fullName>
    </submittedName>
</protein>
<gene>
    <name evidence="3" type="ORF">FDP41_013557</name>
</gene>
<feature type="compositionally biased region" description="Polar residues" evidence="2">
    <location>
        <begin position="408"/>
        <end position="417"/>
    </location>
</feature>
<dbReference type="RefSeq" id="XP_044565056.1">
    <property type="nucleotide sequence ID" value="XM_044704200.1"/>
</dbReference>
<dbReference type="GO" id="GO:0003924">
    <property type="term" value="F:GTPase activity"/>
    <property type="evidence" value="ECO:0007669"/>
    <property type="project" value="InterPro"/>
</dbReference>
<dbReference type="OrthoDB" id="10450817at2759"/>
<evidence type="ECO:0000313" key="4">
    <source>
        <dbReference type="Proteomes" id="UP000444721"/>
    </source>
</evidence>
<dbReference type="EMBL" id="VFQX01000019">
    <property type="protein sequence ID" value="KAF0980343.1"/>
    <property type="molecule type" value="Genomic_DNA"/>
</dbReference>
<keyword evidence="1" id="KW-0547">Nucleotide-binding</keyword>
<accession>A0A6A5BQK9</accession>
<dbReference type="PROSITE" id="PS51421">
    <property type="entry name" value="RAS"/>
    <property type="match status" value="1"/>
</dbReference>
<keyword evidence="4" id="KW-1185">Reference proteome</keyword>